<evidence type="ECO:0000313" key="2">
    <source>
        <dbReference type="Proteomes" id="UP000242770"/>
    </source>
</evidence>
<dbReference type="Proteomes" id="UP000242770">
    <property type="component" value="Unassembled WGS sequence"/>
</dbReference>
<protein>
    <submittedName>
        <fullName evidence="1">Uncharacterized protein</fullName>
    </submittedName>
</protein>
<organism evidence="1 2">
    <name type="scientific">Sporisorium scitamineum</name>
    <dbReference type="NCBI Taxonomy" id="49012"/>
    <lineage>
        <taxon>Eukaryota</taxon>
        <taxon>Fungi</taxon>
        <taxon>Dikarya</taxon>
        <taxon>Basidiomycota</taxon>
        <taxon>Ustilaginomycotina</taxon>
        <taxon>Ustilaginomycetes</taxon>
        <taxon>Ustilaginales</taxon>
        <taxon>Ustilaginaceae</taxon>
        <taxon>Sporisorium</taxon>
    </lineage>
</organism>
<evidence type="ECO:0000313" key="1">
    <source>
        <dbReference type="EMBL" id="CDW94189.1"/>
    </source>
</evidence>
<keyword evidence="2" id="KW-1185">Reference proteome</keyword>
<accession>A0A0F7S4D7</accession>
<dbReference type="AlphaFoldDB" id="A0A0F7S4D7"/>
<sequence>MQYKAVMEQFAQDHPHTMIQLPMDKPYLLTPGMLPAGSNKCHHCGQLSRTIVTSMDMPQPCPTPQALHQAVPMAAMPVSMPLAIETGPVSMPAISLTMPVSSPTAMQQVLQHTQAMHASAMHMPLHSLYSAVLKLPHDIQAMQADLSNPLKGGDDQLQSGEMASTSVVNLIDLTTKYPLAWLIADIQCGPQ</sequence>
<proteinExistence type="predicted"/>
<gene>
    <name evidence="1" type="primary">SSCI02170.1</name>
</gene>
<reference evidence="2" key="1">
    <citation type="submission" date="2014-06" db="EMBL/GenBank/DDBJ databases">
        <authorList>
            <person name="Berkman P.J."/>
        </authorList>
    </citation>
    <scope>NUCLEOTIDE SEQUENCE [LARGE SCALE GENOMIC DNA]</scope>
</reference>
<name>A0A0F7S4D7_9BASI</name>
<dbReference type="EMBL" id="CCFA01000158">
    <property type="protein sequence ID" value="CDW94189.1"/>
    <property type="molecule type" value="Genomic_DNA"/>
</dbReference>